<feature type="transmembrane region" description="Helical" evidence="7">
    <location>
        <begin position="160"/>
        <end position="181"/>
    </location>
</feature>
<evidence type="ECO:0000313" key="9">
    <source>
        <dbReference type="EMBL" id="AJG99741.1"/>
    </source>
</evidence>
<dbReference type="InterPro" id="IPR000515">
    <property type="entry name" value="MetI-like"/>
</dbReference>
<dbReference type="Proteomes" id="UP000031866">
    <property type="component" value="Chromosome"/>
</dbReference>
<dbReference type="GO" id="GO:0055085">
    <property type="term" value="P:transmembrane transport"/>
    <property type="evidence" value="ECO:0007669"/>
    <property type="project" value="InterPro"/>
</dbReference>
<evidence type="ECO:0000259" key="8">
    <source>
        <dbReference type="PROSITE" id="PS50928"/>
    </source>
</evidence>
<sequence length="296" mass="33282">MQSNISLNSKKGTQKNAVSSGKDVPKRILIFMLFAIIAIILLIPFYTLFISTFKDGALVIANGMDVSINTAKMSFKNYVILFTEKNSFFTWFFNSLFLTIVQVTLQLFVSAFVAYGFAMYDFKGKNFLFICVLFVMMVPFEILMLPLYSQISDMHLTNTYTGIILPSIANASTIFFFRQYLSGIPKDLVEAGRIDGASEYGIFFRLILPIMKPSFAAMAILNAMGSWNNLLWPMLVLKDNTKFTLPIGLNTLMTPYGNNYNLLFVGSFISVIPVFILFMCFQKHFVDGMTAGAVKG</sequence>
<dbReference type="PROSITE" id="PS50928">
    <property type="entry name" value="ABC_TM1"/>
    <property type="match status" value="1"/>
</dbReference>
<dbReference type="PANTHER" id="PTHR43744:SF2">
    <property type="entry name" value="ARABINOOLIGOSACCHARIDES TRANSPORT SYSTEM PERMEASE PROTEIN ARAQ"/>
    <property type="match status" value="1"/>
</dbReference>
<protein>
    <submittedName>
        <fullName evidence="9">Arabinose transporter permease</fullName>
    </submittedName>
</protein>
<reference evidence="10" key="1">
    <citation type="submission" date="2014-12" db="EMBL/GenBank/DDBJ databases">
        <title>Genome sequence of Clostridium beijerinckii strain 59B.</title>
        <authorList>
            <person name="Little G.T."/>
            <person name="Minton N.P."/>
        </authorList>
    </citation>
    <scope>NUCLEOTIDE SEQUENCE [LARGE SCALE GENOMIC DNA]</scope>
    <source>
        <strain evidence="10">59B</strain>
    </source>
</reference>
<accession>A0A0B5QNA7</accession>
<dbReference type="Pfam" id="PF00528">
    <property type="entry name" value="BPD_transp_1"/>
    <property type="match status" value="1"/>
</dbReference>
<keyword evidence="6 7" id="KW-0472">Membrane</keyword>
<keyword evidence="3" id="KW-1003">Cell membrane</keyword>
<evidence type="ECO:0000256" key="4">
    <source>
        <dbReference type="ARBA" id="ARBA00022692"/>
    </source>
</evidence>
<feature type="transmembrane region" description="Helical" evidence="7">
    <location>
        <begin position="28"/>
        <end position="49"/>
    </location>
</feature>
<comment type="subcellular location">
    <subcellularLocation>
        <location evidence="1 7">Cell membrane</location>
        <topology evidence="1 7">Multi-pass membrane protein</topology>
    </subcellularLocation>
</comment>
<evidence type="ECO:0000256" key="5">
    <source>
        <dbReference type="ARBA" id="ARBA00022989"/>
    </source>
</evidence>
<dbReference type="RefSeq" id="WP_041897231.1">
    <property type="nucleotide sequence ID" value="NZ_CP010086.2"/>
</dbReference>
<feature type="transmembrane region" description="Helical" evidence="7">
    <location>
        <begin position="260"/>
        <end position="281"/>
    </location>
</feature>
<dbReference type="AlphaFoldDB" id="A0A0B5QNA7"/>
<dbReference type="STRING" id="1520.LF65_03176"/>
<keyword evidence="5 7" id="KW-1133">Transmembrane helix</keyword>
<feature type="transmembrane region" description="Helical" evidence="7">
    <location>
        <begin position="127"/>
        <end position="148"/>
    </location>
</feature>
<dbReference type="PANTHER" id="PTHR43744">
    <property type="entry name" value="ABC TRANSPORTER PERMEASE PROTEIN MG189-RELATED-RELATED"/>
    <property type="match status" value="1"/>
</dbReference>
<dbReference type="OrthoDB" id="9787837at2"/>
<dbReference type="KEGG" id="cbei:LF65_03176"/>
<feature type="transmembrane region" description="Helical" evidence="7">
    <location>
        <begin position="91"/>
        <end position="115"/>
    </location>
</feature>
<organism evidence="9 10">
    <name type="scientific">Clostridium beijerinckii</name>
    <name type="common">Clostridium MP</name>
    <dbReference type="NCBI Taxonomy" id="1520"/>
    <lineage>
        <taxon>Bacteria</taxon>
        <taxon>Bacillati</taxon>
        <taxon>Bacillota</taxon>
        <taxon>Clostridia</taxon>
        <taxon>Eubacteriales</taxon>
        <taxon>Clostridiaceae</taxon>
        <taxon>Clostridium</taxon>
    </lineage>
</organism>
<proteinExistence type="inferred from homology"/>
<feature type="transmembrane region" description="Helical" evidence="7">
    <location>
        <begin position="202"/>
        <end position="224"/>
    </location>
</feature>
<feature type="domain" description="ABC transmembrane type-1" evidence="8">
    <location>
        <begin position="92"/>
        <end position="281"/>
    </location>
</feature>
<evidence type="ECO:0000256" key="1">
    <source>
        <dbReference type="ARBA" id="ARBA00004651"/>
    </source>
</evidence>
<dbReference type="Gene3D" id="1.10.3720.10">
    <property type="entry name" value="MetI-like"/>
    <property type="match status" value="1"/>
</dbReference>
<dbReference type="CDD" id="cd06261">
    <property type="entry name" value="TM_PBP2"/>
    <property type="match status" value="1"/>
</dbReference>
<gene>
    <name evidence="9" type="ORF">LF65_03176</name>
</gene>
<dbReference type="EMBL" id="CP010086">
    <property type="protein sequence ID" value="AJG99741.1"/>
    <property type="molecule type" value="Genomic_DNA"/>
</dbReference>
<name>A0A0B5QNA7_CLOBE</name>
<dbReference type="InterPro" id="IPR035906">
    <property type="entry name" value="MetI-like_sf"/>
</dbReference>
<evidence type="ECO:0000256" key="6">
    <source>
        <dbReference type="ARBA" id="ARBA00023136"/>
    </source>
</evidence>
<keyword evidence="4 7" id="KW-0812">Transmembrane</keyword>
<evidence type="ECO:0000256" key="7">
    <source>
        <dbReference type="RuleBase" id="RU363032"/>
    </source>
</evidence>
<comment type="similarity">
    <text evidence="7">Belongs to the binding-protein-dependent transport system permease family.</text>
</comment>
<evidence type="ECO:0000313" key="10">
    <source>
        <dbReference type="Proteomes" id="UP000031866"/>
    </source>
</evidence>
<dbReference type="SUPFAM" id="SSF161098">
    <property type="entry name" value="MetI-like"/>
    <property type="match status" value="1"/>
</dbReference>
<evidence type="ECO:0000256" key="3">
    <source>
        <dbReference type="ARBA" id="ARBA00022475"/>
    </source>
</evidence>
<keyword evidence="2 7" id="KW-0813">Transport</keyword>
<evidence type="ECO:0000256" key="2">
    <source>
        <dbReference type="ARBA" id="ARBA00022448"/>
    </source>
</evidence>
<dbReference type="GO" id="GO:0005886">
    <property type="term" value="C:plasma membrane"/>
    <property type="evidence" value="ECO:0007669"/>
    <property type="project" value="UniProtKB-SubCell"/>
</dbReference>